<dbReference type="Proteomes" id="UP000784294">
    <property type="component" value="Unassembled WGS sequence"/>
</dbReference>
<dbReference type="AlphaFoldDB" id="A0A3S5C3Q7"/>
<keyword evidence="2" id="KW-1185">Reference proteome</keyword>
<protein>
    <recommendedName>
        <fullName evidence="3">Coatomer WD associated region domain-containing protein</fullName>
    </recommendedName>
</protein>
<organism evidence="1 2">
    <name type="scientific">Protopolystoma xenopodis</name>
    <dbReference type="NCBI Taxonomy" id="117903"/>
    <lineage>
        <taxon>Eukaryota</taxon>
        <taxon>Metazoa</taxon>
        <taxon>Spiralia</taxon>
        <taxon>Lophotrochozoa</taxon>
        <taxon>Platyhelminthes</taxon>
        <taxon>Monogenea</taxon>
        <taxon>Polyopisthocotylea</taxon>
        <taxon>Polystomatidea</taxon>
        <taxon>Polystomatidae</taxon>
        <taxon>Protopolystoma</taxon>
    </lineage>
</organism>
<reference evidence="1" key="1">
    <citation type="submission" date="2018-11" db="EMBL/GenBank/DDBJ databases">
        <authorList>
            <consortium name="Pathogen Informatics"/>
        </authorList>
    </citation>
    <scope>NUCLEOTIDE SEQUENCE</scope>
</reference>
<proteinExistence type="predicted"/>
<evidence type="ECO:0000313" key="2">
    <source>
        <dbReference type="Proteomes" id="UP000784294"/>
    </source>
</evidence>
<evidence type="ECO:0000313" key="1">
    <source>
        <dbReference type="EMBL" id="VEL33267.1"/>
    </source>
</evidence>
<dbReference type="EMBL" id="CAAALY010245470">
    <property type="protein sequence ID" value="VEL33267.1"/>
    <property type="molecule type" value="Genomic_DNA"/>
</dbReference>
<dbReference type="Gene3D" id="1.25.40.470">
    <property type="match status" value="1"/>
</dbReference>
<dbReference type="OrthoDB" id="2186662at2759"/>
<gene>
    <name evidence="1" type="ORF">PXEA_LOCUS26707</name>
</gene>
<name>A0A3S5C3Q7_9PLAT</name>
<sequence>MYVHQQDWSAAGRIAQAHDPDSLNDVLIGQARLAFAEKAYNQAEALLLRAQRPDMAVRAYREAGLWEEAMRVAREYLPSRVQALKEEYEEEKLHGKVDHLDEPRFSTDTDDRYGRRLQPGNETFLLMIPVTLMTCLIKPDI</sequence>
<evidence type="ECO:0008006" key="3">
    <source>
        <dbReference type="Google" id="ProtNLM"/>
    </source>
</evidence>
<accession>A0A3S5C3Q7</accession>
<comment type="caution">
    <text evidence="1">The sequence shown here is derived from an EMBL/GenBank/DDBJ whole genome shotgun (WGS) entry which is preliminary data.</text>
</comment>